<dbReference type="Proteomes" id="UP000800235">
    <property type="component" value="Unassembled WGS sequence"/>
</dbReference>
<sequence>MKLKVLFLVTAWTLSASASPLLEKRQSTNALADLVAKLPPSSIIAPFKVEEVKPQLRTTATRKIIRYGPFKLPANTGSPKPAKGEMSGHSHGESGSPGASPKVINPLDILTGQKPMDPNGFSQMRVLKDGVMCSNCTVLAGKMDIVFENGTRADISGGVYLHHVITIDLTKQRKAWLTGCSGALGSSPAAKPNVPGGAGAPGGGLNTFIGGAVDAFVQYYTTPDGKFNSGYFIDNNKFMMQVEMINYRPDEQTVYISTDLEYIDGHVGGDATQGVLSATGCGAAPSNWKPAKNTAGKVMADGFNVLRNGHIISLRGHLHDGGTSVSLYVNNQLKCTSTAVYGGEGGKLTIEGKSWETISKMTECSEPIEVKAGDTIKVEGTYDTKAHPLRESQGEEQEAMAIMSTMFVPSASTEIR</sequence>
<dbReference type="OrthoDB" id="3906810at2759"/>
<feature type="signal peptide" evidence="2">
    <location>
        <begin position="1"/>
        <end position="18"/>
    </location>
</feature>
<keyword evidence="2" id="KW-0732">Signal</keyword>
<protein>
    <submittedName>
        <fullName evidence="3">Uncharacterized protein</fullName>
    </submittedName>
</protein>
<feature type="chain" id="PRO_5040304260" evidence="2">
    <location>
        <begin position="19"/>
        <end position="416"/>
    </location>
</feature>
<evidence type="ECO:0000313" key="3">
    <source>
        <dbReference type="EMBL" id="KAF2429085.1"/>
    </source>
</evidence>
<feature type="region of interest" description="Disordered" evidence="1">
    <location>
        <begin position="72"/>
        <end position="103"/>
    </location>
</feature>
<accession>A0A9P4NNH4</accession>
<reference evidence="3" key="1">
    <citation type="journal article" date="2020" name="Stud. Mycol.">
        <title>101 Dothideomycetes genomes: a test case for predicting lifestyles and emergence of pathogens.</title>
        <authorList>
            <person name="Haridas S."/>
            <person name="Albert R."/>
            <person name="Binder M."/>
            <person name="Bloem J."/>
            <person name="Labutti K."/>
            <person name="Salamov A."/>
            <person name="Andreopoulos B."/>
            <person name="Baker S."/>
            <person name="Barry K."/>
            <person name="Bills G."/>
            <person name="Bluhm B."/>
            <person name="Cannon C."/>
            <person name="Castanera R."/>
            <person name="Culley D."/>
            <person name="Daum C."/>
            <person name="Ezra D."/>
            <person name="Gonzalez J."/>
            <person name="Henrissat B."/>
            <person name="Kuo A."/>
            <person name="Liang C."/>
            <person name="Lipzen A."/>
            <person name="Lutzoni F."/>
            <person name="Magnuson J."/>
            <person name="Mondo S."/>
            <person name="Nolan M."/>
            <person name="Ohm R."/>
            <person name="Pangilinan J."/>
            <person name="Park H.-J."/>
            <person name="Ramirez L."/>
            <person name="Alfaro M."/>
            <person name="Sun H."/>
            <person name="Tritt A."/>
            <person name="Yoshinaga Y."/>
            <person name="Zwiers L.-H."/>
            <person name="Turgeon B."/>
            <person name="Goodwin S."/>
            <person name="Spatafora J."/>
            <person name="Crous P."/>
            <person name="Grigoriev I."/>
        </authorList>
    </citation>
    <scope>NUCLEOTIDE SEQUENCE</scope>
    <source>
        <strain evidence="3">CBS 130266</strain>
    </source>
</reference>
<dbReference type="GO" id="GO:0016715">
    <property type="term" value="F:oxidoreductase activity, acting on paired donors, with incorporation or reduction of molecular oxygen, reduced ascorbate as one donor, and incorporation of one atom of oxygen"/>
    <property type="evidence" value="ECO:0007669"/>
    <property type="project" value="InterPro"/>
</dbReference>
<dbReference type="EMBL" id="MU007050">
    <property type="protein sequence ID" value="KAF2429085.1"/>
    <property type="molecule type" value="Genomic_DNA"/>
</dbReference>
<evidence type="ECO:0000256" key="1">
    <source>
        <dbReference type="SAM" id="MobiDB-lite"/>
    </source>
</evidence>
<keyword evidence="4" id="KW-1185">Reference proteome</keyword>
<evidence type="ECO:0000313" key="4">
    <source>
        <dbReference type="Proteomes" id="UP000800235"/>
    </source>
</evidence>
<name>A0A9P4NNH4_9PEZI</name>
<organism evidence="3 4">
    <name type="scientific">Tothia fuscella</name>
    <dbReference type="NCBI Taxonomy" id="1048955"/>
    <lineage>
        <taxon>Eukaryota</taxon>
        <taxon>Fungi</taxon>
        <taxon>Dikarya</taxon>
        <taxon>Ascomycota</taxon>
        <taxon>Pezizomycotina</taxon>
        <taxon>Dothideomycetes</taxon>
        <taxon>Pleosporomycetidae</taxon>
        <taxon>Venturiales</taxon>
        <taxon>Cylindrosympodiaceae</taxon>
        <taxon>Tothia</taxon>
    </lineage>
</organism>
<gene>
    <name evidence="3" type="ORF">EJ08DRAFT_680230</name>
</gene>
<comment type="caution">
    <text evidence="3">The sequence shown here is derived from an EMBL/GenBank/DDBJ whole genome shotgun (WGS) entry which is preliminary data.</text>
</comment>
<evidence type="ECO:0000256" key="2">
    <source>
        <dbReference type="SAM" id="SignalP"/>
    </source>
</evidence>
<dbReference type="Gene3D" id="2.60.120.230">
    <property type="match status" value="1"/>
</dbReference>
<dbReference type="InterPro" id="IPR014784">
    <property type="entry name" value="Cu2_ascorb_mOase-like_C"/>
</dbReference>
<dbReference type="AlphaFoldDB" id="A0A9P4NNH4"/>
<proteinExistence type="predicted"/>
<feature type="compositionally biased region" description="Basic and acidic residues" evidence="1">
    <location>
        <begin position="82"/>
        <end position="92"/>
    </location>
</feature>